<dbReference type="EMBL" id="BTGU01000058">
    <property type="protein sequence ID" value="GMN55666.1"/>
    <property type="molecule type" value="Genomic_DNA"/>
</dbReference>
<feature type="compositionally biased region" description="Low complexity" evidence="1">
    <location>
        <begin position="8"/>
        <end position="18"/>
    </location>
</feature>
<evidence type="ECO:0000313" key="3">
    <source>
        <dbReference type="Proteomes" id="UP001187192"/>
    </source>
</evidence>
<feature type="region of interest" description="Disordered" evidence="1">
    <location>
        <begin position="1"/>
        <end position="25"/>
    </location>
</feature>
<name>A0AA88AYA6_FICCA</name>
<evidence type="ECO:0000256" key="1">
    <source>
        <dbReference type="SAM" id="MobiDB-lite"/>
    </source>
</evidence>
<dbReference type="AlphaFoldDB" id="A0AA88AYA6"/>
<proteinExistence type="predicted"/>
<reference evidence="2" key="1">
    <citation type="submission" date="2023-07" db="EMBL/GenBank/DDBJ databases">
        <title>draft genome sequence of fig (Ficus carica).</title>
        <authorList>
            <person name="Takahashi T."/>
            <person name="Nishimura K."/>
        </authorList>
    </citation>
    <scope>NUCLEOTIDE SEQUENCE</scope>
</reference>
<comment type="caution">
    <text evidence="2">The sequence shown here is derived from an EMBL/GenBank/DDBJ whole genome shotgun (WGS) entry which is preliminary data.</text>
</comment>
<evidence type="ECO:0000313" key="2">
    <source>
        <dbReference type="EMBL" id="GMN55666.1"/>
    </source>
</evidence>
<accession>A0AA88AYA6</accession>
<protein>
    <submittedName>
        <fullName evidence="2">Uncharacterized protein</fullName>
    </submittedName>
</protein>
<organism evidence="2 3">
    <name type="scientific">Ficus carica</name>
    <name type="common">Common fig</name>
    <dbReference type="NCBI Taxonomy" id="3494"/>
    <lineage>
        <taxon>Eukaryota</taxon>
        <taxon>Viridiplantae</taxon>
        <taxon>Streptophyta</taxon>
        <taxon>Embryophyta</taxon>
        <taxon>Tracheophyta</taxon>
        <taxon>Spermatophyta</taxon>
        <taxon>Magnoliopsida</taxon>
        <taxon>eudicotyledons</taxon>
        <taxon>Gunneridae</taxon>
        <taxon>Pentapetalae</taxon>
        <taxon>rosids</taxon>
        <taxon>fabids</taxon>
        <taxon>Rosales</taxon>
        <taxon>Moraceae</taxon>
        <taxon>Ficeae</taxon>
        <taxon>Ficus</taxon>
    </lineage>
</organism>
<keyword evidence="3" id="KW-1185">Reference proteome</keyword>
<dbReference type="Proteomes" id="UP001187192">
    <property type="component" value="Unassembled WGS sequence"/>
</dbReference>
<sequence>MESPLGHPTPSSPSEKSPPSVPGIVGRRSCRFEDGAKIGIVASPNAATVTTDAATGHRSVDRRAVLPTPPIVSSPSCRLPICGGSYIDMLCPCLPISSSLSGLATVADKVWHCL</sequence>
<gene>
    <name evidence="2" type="ORF">TIFTF001_024805</name>
</gene>